<keyword evidence="12" id="KW-0479">Metal-binding</keyword>
<keyword evidence="13" id="KW-0883">Thioether bond</keyword>
<dbReference type="Gene3D" id="1.10.10.1100">
    <property type="entry name" value="BFD-like [2Fe-2S]-binding domain"/>
    <property type="match status" value="1"/>
</dbReference>
<dbReference type="PIRSF" id="PIRSF037149">
    <property type="entry name" value="NirB"/>
    <property type="match status" value="1"/>
</dbReference>
<evidence type="ECO:0000256" key="19">
    <source>
        <dbReference type="ARBA" id="ARBA00034078"/>
    </source>
</evidence>
<evidence type="ECO:0000256" key="20">
    <source>
        <dbReference type="ARBA" id="ARBA00049518"/>
    </source>
</evidence>
<comment type="function">
    <text evidence="4">Catalyzes the reduction of sulfite to sulfide, a step in the biosynthesis of sulfur-containing amino acids and cofactors.</text>
</comment>
<comment type="cofactor">
    <cofactor evidence="2">
        <name>[4Fe-4S] cluster</name>
        <dbReference type="ChEBI" id="CHEBI:49883"/>
    </cofactor>
</comment>
<dbReference type="Pfam" id="PF07992">
    <property type="entry name" value="Pyr_redox_2"/>
    <property type="match status" value="1"/>
</dbReference>
<dbReference type="InterPro" id="IPR006067">
    <property type="entry name" value="NO2/SO3_Rdtase_4Fe4S_dom"/>
</dbReference>
<dbReference type="RefSeq" id="WP_344662656.1">
    <property type="nucleotide sequence ID" value="NZ_BAAAQM010000079.1"/>
</dbReference>
<comment type="cofactor">
    <cofactor evidence="1">
        <name>siroheme</name>
        <dbReference type="ChEBI" id="CHEBI:60052"/>
    </cofactor>
</comment>
<dbReference type="InterPro" id="IPR045854">
    <property type="entry name" value="NO2/SO3_Rdtase_4Fe4S_sf"/>
</dbReference>
<evidence type="ECO:0000256" key="8">
    <source>
        <dbReference type="ARBA" id="ARBA00022485"/>
    </source>
</evidence>
<evidence type="ECO:0000259" key="23">
    <source>
        <dbReference type="Pfam" id="PF03460"/>
    </source>
</evidence>
<evidence type="ECO:0000259" key="22">
    <source>
        <dbReference type="Pfam" id="PF01077"/>
    </source>
</evidence>
<dbReference type="InterPro" id="IPR041854">
    <property type="entry name" value="BFD-like_2Fe2S-bd_dom_sf"/>
</dbReference>
<comment type="catalytic activity">
    <reaction evidence="20">
        <text>hydrogen sulfide + 6 oxidized [2Fe-2S]-[ferredoxin] + 3 H2O = sulfite + 6 reduced [2Fe-2S]-[ferredoxin] + 7 H(+)</text>
        <dbReference type="Rhea" id="RHEA:23132"/>
        <dbReference type="Rhea" id="RHEA-COMP:10000"/>
        <dbReference type="Rhea" id="RHEA-COMP:10001"/>
        <dbReference type="ChEBI" id="CHEBI:15377"/>
        <dbReference type="ChEBI" id="CHEBI:15378"/>
        <dbReference type="ChEBI" id="CHEBI:17359"/>
        <dbReference type="ChEBI" id="CHEBI:29919"/>
        <dbReference type="ChEBI" id="CHEBI:33737"/>
        <dbReference type="ChEBI" id="CHEBI:33738"/>
        <dbReference type="EC" id="1.8.7.1"/>
    </reaction>
</comment>
<keyword evidence="28" id="KW-1185">Reference proteome</keyword>
<evidence type="ECO:0000256" key="9">
    <source>
        <dbReference type="ARBA" id="ARBA00022617"/>
    </source>
</evidence>
<dbReference type="InterPro" id="IPR012744">
    <property type="entry name" value="Nitri_red_NirB"/>
</dbReference>
<evidence type="ECO:0000256" key="13">
    <source>
        <dbReference type="ARBA" id="ARBA00022784"/>
    </source>
</evidence>
<keyword evidence="8" id="KW-0004">4Fe-4S</keyword>
<dbReference type="SUPFAM" id="SSF55124">
    <property type="entry name" value="Nitrite/Sulfite reductase N-terminal domain-like"/>
    <property type="match status" value="1"/>
</dbReference>
<dbReference type="EMBL" id="BAAAQM010000079">
    <property type="protein sequence ID" value="GAA2003673.1"/>
    <property type="molecule type" value="Genomic_DNA"/>
</dbReference>
<evidence type="ECO:0000256" key="3">
    <source>
        <dbReference type="ARBA" id="ARBA00001974"/>
    </source>
</evidence>
<dbReference type="Proteomes" id="UP001499854">
    <property type="component" value="Unassembled WGS sequence"/>
</dbReference>
<comment type="pathway">
    <text evidence="5">Nitrogen metabolism; nitrate reduction (assimilation).</text>
</comment>
<dbReference type="EC" id="1.8.7.1" evidence="7"/>
<evidence type="ECO:0000259" key="26">
    <source>
        <dbReference type="Pfam" id="PF18267"/>
    </source>
</evidence>
<evidence type="ECO:0000256" key="6">
    <source>
        <dbReference type="ARBA" id="ARBA00010429"/>
    </source>
</evidence>
<evidence type="ECO:0000256" key="5">
    <source>
        <dbReference type="ARBA" id="ARBA00005096"/>
    </source>
</evidence>
<evidence type="ECO:0000256" key="7">
    <source>
        <dbReference type="ARBA" id="ARBA00012353"/>
    </source>
</evidence>
<feature type="domain" description="BFD-like [2Fe-2S]-binding" evidence="24">
    <location>
        <begin position="428"/>
        <end position="481"/>
    </location>
</feature>
<dbReference type="SUPFAM" id="SSF56014">
    <property type="entry name" value="Nitrite and sulphite reductase 4Fe-4S domain-like"/>
    <property type="match status" value="1"/>
</dbReference>
<organism evidence="27 28">
    <name type="scientific">Catenulispora subtropica</name>
    <dbReference type="NCBI Taxonomy" id="450798"/>
    <lineage>
        <taxon>Bacteria</taxon>
        <taxon>Bacillati</taxon>
        <taxon>Actinomycetota</taxon>
        <taxon>Actinomycetes</taxon>
        <taxon>Catenulisporales</taxon>
        <taxon>Catenulisporaceae</taxon>
        <taxon>Catenulispora</taxon>
    </lineage>
</organism>
<dbReference type="PRINTS" id="PR00368">
    <property type="entry name" value="FADPNR"/>
</dbReference>
<keyword evidence="9" id="KW-0349">Heme</keyword>
<gene>
    <name evidence="27" type="primary">nirB</name>
    <name evidence="27" type="ORF">GCM10009838_82310</name>
</gene>
<sequence>MSPSLRRVLVVGHGMVAHRFVSSLLEHAQEGGRPVPAVTVLGAEDRPAYDRVRLSSWFDDRDPGGLHLDPYPEGAVEVVAPATVVAVDREAQTVTTADGAVRGYDTLVLATGSKPFVPPVEQHAAPGCFVYRTLDDVEAIAAYADGRKTGVVVGGGLLGLEAAKALTSLGLETTVVEFAPRLMPLQVDDGGAAALQARIAELGVTLHTGTRLDRVLVDDLGVARAVRAVRGEEVVTADADLVVFAAGVRPEDSLARAAGLDVGERGGIVVDELCRTSDERIYAIGECALAADGRVYGLVAPGYQMAEAAAAHIAAASDERAFTGADTSTKLKLLGVEVASFGDAFGTADGAMAATYSDSRRRVYRKLTIAPDGRLLGGILVGDADDYGTLRALVGEQPPAPAEQLLLPAGTAGAVAIGPAGLPDSAVLCSCHNVTKGAICTAIHGLAEKGTEEVTPKQVGLCTKAGTGCGSCVTSIKSLIKASGTGGSSGLCEHFSQTRSELYTIVRRDRITTFADLLARHGTAARDVSDGCDVCKPAVGSILASLGGLLAEAEGTGRKPHVLDGGQAALQDTNDHVLANLQRNGSYSVVPRIPGGEITPDKLIVIGEVARDFGLYTKITGGQRIDLFGAQMADLPKIWRRLVDAGFESGHAYGKALRTVKSCVGSTWCRYGVQDSVKMAIDLELRYRGLRAPHKIKMAVSGCARECAEAQSKDVGVIATERGWNLYVGGNGGARPRHADLLATDLDDSTLIRTVDRFLALYIAEADRLERTATWVERYEGGLDRLRGVLIDDAEDRGADLEALIAAHIEAYTDEWRAVLDDPVKLARFATFVNAPEAPDPTVAFVPERGQIKPLLTLGRR</sequence>
<dbReference type="Gene3D" id="3.30.413.10">
    <property type="entry name" value="Sulfite Reductase Hemoprotein, domain 1"/>
    <property type="match status" value="1"/>
</dbReference>
<dbReference type="InterPro" id="IPR036136">
    <property type="entry name" value="Nit/Sulf_reduc_fer-like_dom_sf"/>
</dbReference>
<dbReference type="PRINTS" id="PR00397">
    <property type="entry name" value="SIROHAEM"/>
</dbReference>
<dbReference type="InterPro" id="IPR052034">
    <property type="entry name" value="NasD-like"/>
</dbReference>
<dbReference type="InterPro" id="IPR007419">
    <property type="entry name" value="BFD-like_2Fe2S-bd_dom"/>
</dbReference>
<keyword evidence="15" id="KW-0560">Oxidoreductase</keyword>
<dbReference type="PANTHER" id="PTHR43809:SF1">
    <property type="entry name" value="NITRITE REDUCTASE (NADH) LARGE SUBUNIT"/>
    <property type="match status" value="1"/>
</dbReference>
<name>A0ABN2TBE1_9ACTN</name>
<dbReference type="NCBIfam" id="TIGR02374">
    <property type="entry name" value="nitri_red_nirB"/>
    <property type="match status" value="1"/>
</dbReference>
<feature type="domain" description="NADH-rubredoxin oxidoreductase C-terminal" evidence="26">
    <location>
        <begin position="328"/>
        <end position="394"/>
    </location>
</feature>
<dbReference type="InterPro" id="IPR005117">
    <property type="entry name" value="NiRdtase/SiRdtase_haem-b_fer"/>
</dbReference>
<dbReference type="InterPro" id="IPR023753">
    <property type="entry name" value="FAD/NAD-binding_dom"/>
</dbReference>
<dbReference type="SUPFAM" id="SSF51905">
    <property type="entry name" value="FAD/NAD(P)-binding domain"/>
    <property type="match status" value="2"/>
</dbReference>
<comment type="cofactor">
    <cofactor evidence="19">
        <name>[2Fe-2S] cluster</name>
        <dbReference type="ChEBI" id="CHEBI:190135"/>
    </cofactor>
</comment>
<evidence type="ECO:0000256" key="11">
    <source>
        <dbReference type="ARBA" id="ARBA00022714"/>
    </source>
</evidence>
<keyword evidence="17" id="KW-0411">Iron-sulfur</keyword>
<dbReference type="InterPro" id="IPR006066">
    <property type="entry name" value="NO2/SO3_Rdtase_FeS/sirohaem_BS"/>
</dbReference>
<dbReference type="PANTHER" id="PTHR43809">
    <property type="entry name" value="NITRITE REDUCTASE (NADH) LARGE SUBUNIT"/>
    <property type="match status" value="1"/>
</dbReference>
<feature type="domain" description="FAD/NAD(P)-binding" evidence="25">
    <location>
        <begin position="30"/>
        <end position="305"/>
    </location>
</feature>
<keyword evidence="14 21" id="KW-0274">FAD</keyword>
<evidence type="ECO:0000256" key="2">
    <source>
        <dbReference type="ARBA" id="ARBA00001966"/>
    </source>
</evidence>
<dbReference type="NCBIfam" id="NF011565">
    <property type="entry name" value="PRK14989.1"/>
    <property type="match status" value="1"/>
</dbReference>
<dbReference type="Gene3D" id="3.30.390.30">
    <property type="match status" value="1"/>
</dbReference>
<evidence type="ECO:0000259" key="24">
    <source>
        <dbReference type="Pfam" id="PF04324"/>
    </source>
</evidence>
<keyword evidence="11" id="KW-0001">2Fe-2S</keyword>
<dbReference type="InterPro" id="IPR017121">
    <property type="entry name" value="Nitrite_Rdtase_lsu"/>
</dbReference>
<keyword evidence="16" id="KW-0408">Iron</keyword>
<dbReference type="Gene3D" id="3.50.50.60">
    <property type="entry name" value="FAD/NAD(P)-binding domain"/>
    <property type="match status" value="2"/>
</dbReference>
<proteinExistence type="inferred from homology"/>
<comment type="caution">
    <text evidence="27">The sequence shown here is derived from an EMBL/GenBank/DDBJ whole genome shotgun (WGS) entry which is preliminary data.</text>
</comment>
<evidence type="ECO:0000256" key="14">
    <source>
        <dbReference type="ARBA" id="ARBA00022827"/>
    </source>
</evidence>
<protein>
    <recommendedName>
        <fullName evidence="7">assimilatory sulfite reductase (ferredoxin)</fullName>
        <ecNumber evidence="7">1.8.7.1</ecNumber>
    </recommendedName>
</protein>
<dbReference type="InterPro" id="IPR016156">
    <property type="entry name" value="FAD/NAD-linked_Rdtase_dimer_sf"/>
</dbReference>
<feature type="domain" description="Nitrite/Sulfite reductase ferredoxin-like" evidence="23">
    <location>
        <begin position="582"/>
        <end position="643"/>
    </location>
</feature>
<feature type="domain" description="Nitrite/sulphite reductase 4Fe-4S" evidence="22">
    <location>
        <begin position="654"/>
        <end position="786"/>
    </location>
</feature>
<dbReference type="Pfam" id="PF18267">
    <property type="entry name" value="Rubredoxin_C"/>
    <property type="match status" value="1"/>
</dbReference>
<evidence type="ECO:0000256" key="12">
    <source>
        <dbReference type="ARBA" id="ARBA00022723"/>
    </source>
</evidence>
<dbReference type="PROSITE" id="PS00365">
    <property type="entry name" value="NIR_SIR"/>
    <property type="match status" value="1"/>
</dbReference>
<evidence type="ECO:0000256" key="16">
    <source>
        <dbReference type="ARBA" id="ARBA00023004"/>
    </source>
</evidence>
<evidence type="ECO:0000256" key="17">
    <source>
        <dbReference type="ARBA" id="ARBA00023014"/>
    </source>
</evidence>
<dbReference type="Pfam" id="PF01077">
    <property type="entry name" value="NIR_SIR"/>
    <property type="match status" value="1"/>
</dbReference>
<dbReference type="PRINTS" id="PR00411">
    <property type="entry name" value="PNDRDTASEI"/>
</dbReference>
<accession>A0ABN2TBE1</accession>
<evidence type="ECO:0000256" key="15">
    <source>
        <dbReference type="ARBA" id="ARBA00023002"/>
    </source>
</evidence>
<reference evidence="27 28" key="1">
    <citation type="journal article" date="2019" name="Int. J. Syst. Evol. Microbiol.">
        <title>The Global Catalogue of Microorganisms (GCM) 10K type strain sequencing project: providing services to taxonomists for standard genome sequencing and annotation.</title>
        <authorList>
            <consortium name="The Broad Institute Genomics Platform"/>
            <consortium name="The Broad Institute Genome Sequencing Center for Infectious Disease"/>
            <person name="Wu L."/>
            <person name="Ma J."/>
        </authorList>
    </citation>
    <scope>NUCLEOTIDE SEQUENCE [LARGE SCALE GENOMIC DNA]</scope>
    <source>
        <strain evidence="27 28">JCM 16013</strain>
    </source>
</reference>
<evidence type="ECO:0000313" key="28">
    <source>
        <dbReference type="Proteomes" id="UP001499854"/>
    </source>
</evidence>
<keyword evidence="18 21" id="KW-0534">Nitrate assimilation</keyword>
<evidence type="ECO:0000256" key="1">
    <source>
        <dbReference type="ARBA" id="ARBA00001929"/>
    </source>
</evidence>
<evidence type="ECO:0000256" key="4">
    <source>
        <dbReference type="ARBA" id="ARBA00003247"/>
    </source>
</evidence>
<dbReference type="InterPro" id="IPR041575">
    <property type="entry name" value="Rubredoxin_C"/>
</dbReference>
<comment type="cofactor">
    <cofactor evidence="3 21">
        <name>FAD</name>
        <dbReference type="ChEBI" id="CHEBI:57692"/>
    </cofactor>
</comment>
<evidence type="ECO:0000256" key="18">
    <source>
        <dbReference type="ARBA" id="ARBA00023063"/>
    </source>
</evidence>
<keyword evidence="10 21" id="KW-0285">Flavoprotein</keyword>
<dbReference type="CDD" id="cd19944">
    <property type="entry name" value="NirB_Fer2_BFD-like_2"/>
    <property type="match status" value="1"/>
</dbReference>
<evidence type="ECO:0000256" key="10">
    <source>
        <dbReference type="ARBA" id="ARBA00022630"/>
    </source>
</evidence>
<dbReference type="InterPro" id="IPR036188">
    <property type="entry name" value="FAD/NAD-bd_sf"/>
</dbReference>
<comment type="similarity">
    <text evidence="6">Belongs to the nitrite and sulfite reductase 4Fe-4S domain family.</text>
</comment>
<evidence type="ECO:0000259" key="25">
    <source>
        <dbReference type="Pfam" id="PF07992"/>
    </source>
</evidence>
<dbReference type="Pfam" id="PF03460">
    <property type="entry name" value="NIR_SIR_ferr"/>
    <property type="match status" value="1"/>
</dbReference>
<evidence type="ECO:0000256" key="21">
    <source>
        <dbReference type="PIRNR" id="PIRNR037149"/>
    </source>
</evidence>
<dbReference type="Pfam" id="PF04324">
    <property type="entry name" value="Fer2_BFD"/>
    <property type="match status" value="1"/>
</dbReference>
<evidence type="ECO:0000313" key="27">
    <source>
        <dbReference type="EMBL" id="GAA2003673.1"/>
    </source>
</evidence>